<dbReference type="PANTHER" id="PTHR19965">
    <property type="entry name" value="RNA AND EXPORT FACTOR BINDING PROTEIN"/>
    <property type="match status" value="1"/>
</dbReference>
<dbReference type="InterPro" id="IPR035979">
    <property type="entry name" value="RBD_domain_sf"/>
</dbReference>
<keyword evidence="1 2" id="KW-0694">RNA-binding</keyword>
<organism evidence="5 6">
    <name type="scientific">Pomacea canaliculata</name>
    <name type="common">Golden apple snail</name>
    <dbReference type="NCBI Taxonomy" id="400727"/>
    <lineage>
        <taxon>Eukaryota</taxon>
        <taxon>Metazoa</taxon>
        <taxon>Spiralia</taxon>
        <taxon>Lophotrochozoa</taxon>
        <taxon>Mollusca</taxon>
        <taxon>Gastropoda</taxon>
        <taxon>Caenogastropoda</taxon>
        <taxon>Architaenioglossa</taxon>
        <taxon>Ampullarioidea</taxon>
        <taxon>Ampullariidae</taxon>
        <taxon>Pomacea</taxon>
    </lineage>
</organism>
<dbReference type="InterPro" id="IPR012677">
    <property type="entry name" value="Nucleotide-bd_a/b_plait_sf"/>
</dbReference>
<reference evidence="5 6" key="1">
    <citation type="submission" date="2018-04" db="EMBL/GenBank/DDBJ databases">
        <title>The genome of golden apple snail Pomacea canaliculata provides insight into stress tolerance and invasive adaptation.</title>
        <authorList>
            <person name="Liu C."/>
            <person name="Liu B."/>
            <person name="Ren Y."/>
            <person name="Zhang Y."/>
            <person name="Wang H."/>
            <person name="Li S."/>
            <person name="Jiang F."/>
            <person name="Yin L."/>
            <person name="Zhang G."/>
            <person name="Qian W."/>
            <person name="Fan W."/>
        </authorList>
    </citation>
    <scope>NUCLEOTIDE SEQUENCE [LARGE SCALE GENOMIC DNA]</scope>
    <source>
        <strain evidence="5">SZHN2017</strain>
        <tissue evidence="5">Muscle</tissue>
    </source>
</reference>
<evidence type="ECO:0000313" key="6">
    <source>
        <dbReference type="Proteomes" id="UP000245119"/>
    </source>
</evidence>
<dbReference type="OrthoDB" id="346839at2759"/>
<dbReference type="GO" id="GO:0016607">
    <property type="term" value="C:nuclear speck"/>
    <property type="evidence" value="ECO:0007669"/>
    <property type="project" value="TreeGrafter"/>
</dbReference>
<evidence type="ECO:0000259" key="4">
    <source>
        <dbReference type="PROSITE" id="PS50102"/>
    </source>
</evidence>
<feature type="region of interest" description="Disordered" evidence="3">
    <location>
        <begin position="56"/>
        <end position="81"/>
    </location>
</feature>
<evidence type="ECO:0000256" key="1">
    <source>
        <dbReference type="ARBA" id="ARBA00022884"/>
    </source>
</evidence>
<evidence type="ECO:0000313" key="5">
    <source>
        <dbReference type="EMBL" id="PVD38809.1"/>
    </source>
</evidence>
<dbReference type="SUPFAM" id="SSF54928">
    <property type="entry name" value="RNA-binding domain, RBD"/>
    <property type="match status" value="1"/>
</dbReference>
<keyword evidence="6" id="KW-1185">Reference proteome</keyword>
<gene>
    <name evidence="5" type="ORF">C0Q70_01432</name>
</gene>
<name>A0A2T7PZH3_POMCA</name>
<dbReference type="InterPro" id="IPR000504">
    <property type="entry name" value="RRM_dom"/>
</dbReference>
<dbReference type="GO" id="GO:0016973">
    <property type="term" value="P:poly(A)+ mRNA export from nucleus"/>
    <property type="evidence" value="ECO:0007669"/>
    <property type="project" value="TreeGrafter"/>
</dbReference>
<dbReference type="Pfam" id="PF00076">
    <property type="entry name" value="RRM_1"/>
    <property type="match status" value="1"/>
</dbReference>
<dbReference type="Gene3D" id="3.30.70.330">
    <property type="match status" value="1"/>
</dbReference>
<feature type="region of interest" description="Disordered" evidence="3">
    <location>
        <begin position="96"/>
        <end position="132"/>
    </location>
</feature>
<proteinExistence type="predicted"/>
<dbReference type="PROSITE" id="PS50102">
    <property type="entry name" value="RRM"/>
    <property type="match status" value="1"/>
</dbReference>
<accession>A0A2T7PZH3</accession>
<dbReference type="EMBL" id="PZQS01000001">
    <property type="protein sequence ID" value="PVD38809.1"/>
    <property type="molecule type" value="Genomic_DNA"/>
</dbReference>
<dbReference type="STRING" id="400727.A0A2T7PZH3"/>
<evidence type="ECO:0000256" key="2">
    <source>
        <dbReference type="PROSITE-ProRule" id="PRU00176"/>
    </source>
</evidence>
<dbReference type="PANTHER" id="PTHR19965:SF96">
    <property type="entry name" value="POLYMERASE DELTA-INTERACTING PROTEIN 3"/>
    <property type="match status" value="1"/>
</dbReference>
<sequence>MSVNQSLDGEEPLLTRTLRNPLAGGGTLVEDTGDSLKITCSIPDVTFEGNRLTVTRRLPQNHEQNVQPYDEPGQRENSSISQVPLIQIRNDKFKMPHAQGSESDAPKTRVAKPSPSMPVRTPVQMSSSAISQASASGSIRPAIQAAVQSSSSGVISSNRYSYRSATAVTKSVEVVPGTQNRLKPPPVSAHKVPTQSVSVRMQQSGQPLSRSKTDDTSETTKTLSSRPPLTKRLAPAPSQSLSVADRIKPPLQGQPAGSKAGIKRSAPMSLSDRFSSSVAGSPIPVITDHAPEKKRRQAVPQSVQSLEEEFGEDFELREQFVDDNEEDIENPAPTVLSPLQGYRVLVSNLHASVTQEDIIELFGAIGPLKRANLLQRGQAEVAFIHKEHAAIAMKKYHNRELDGQPMFVKVVTPLNAKVLKIPAVEESSTAGLPASLRTSKKPTETSVPLEIPLIHKALFKTGSPSTSKSVRFTVKI</sequence>
<dbReference type="CDD" id="cd12681">
    <property type="entry name" value="RRM_SKAR"/>
    <property type="match status" value="1"/>
</dbReference>
<dbReference type="SMART" id="SM00360">
    <property type="entry name" value="RRM"/>
    <property type="match status" value="1"/>
</dbReference>
<dbReference type="InterPro" id="IPR034784">
    <property type="entry name" value="PDIP3_RRM"/>
</dbReference>
<dbReference type="Proteomes" id="UP000245119">
    <property type="component" value="Linkage Group LG1"/>
</dbReference>
<dbReference type="AlphaFoldDB" id="A0A2T7PZH3"/>
<comment type="caution">
    <text evidence="5">The sequence shown here is derived from an EMBL/GenBank/DDBJ whole genome shotgun (WGS) entry which is preliminary data.</text>
</comment>
<evidence type="ECO:0000256" key="3">
    <source>
        <dbReference type="SAM" id="MobiDB-lite"/>
    </source>
</evidence>
<protein>
    <recommendedName>
        <fullName evidence="4">RRM domain-containing protein</fullName>
    </recommendedName>
</protein>
<feature type="compositionally biased region" description="Polar residues" evidence="3">
    <location>
        <begin position="193"/>
        <end position="208"/>
    </location>
</feature>
<dbReference type="InterPro" id="IPR051229">
    <property type="entry name" value="ALYREF_mRNA_export"/>
</dbReference>
<dbReference type="GO" id="GO:0003729">
    <property type="term" value="F:mRNA binding"/>
    <property type="evidence" value="ECO:0007669"/>
    <property type="project" value="TreeGrafter"/>
</dbReference>
<feature type="region of interest" description="Disordered" evidence="3">
    <location>
        <begin position="176"/>
        <end position="299"/>
    </location>
</feature>
<feature type="domain" description="RRM" evidence="4">
    <location>
        <begin position="342"/>
        <end position="413"/>
    </location>
</feature>